<feature type="region of interest" description="Disordered" evidence="1">
    <location>
        <begin position="1"/>
        <end position="51"/>
    </location>
</feature>
<gene>
    <name evidence="2" type="primary">PTCD1_1</name>
    <name evidence="2" type="ORF">E2C01_039783</name>
</gene>
<dbReference type="EMBL" id="VSRR010007029">
    <property type="protein sequence ID" value="MPC46074.1"/>
    <property type="molecule type" value="Genomic_DNA"/>
</dbReference>
<evidence type="ECO:0000256" key="1">
    <source>
        <dbReference type="SAM" id="MobiDB-lite"/>
    </source>
</evidence>
<comment type="caution">
    <text evidence="2">The sequence shown here is derived from an EMBL/GenBank/DDBJ whole genome shotgun (WGS) entry which is preliminary data.</text>
</comment>
<keyword evidence="3" id="KW-1185">Reference proteome</keyword>
<feature type="compositionally biased region" description="Low complexity" evidence="1">
    <location>
        <begin position="19"/>
        <end position="32"/>
    </location>
</feature>
<evidence type="ECO:0000313" key="2">
    <source>
        <dbReference type="EMBL" id="MPC46074.1"/>
    </source>
</evidence>
<evidence type="ECO:0000313" key="3">
    <source>
        <dbReference type="Proteomes" id="UP000324222"/>
    </source>
</evidence>
<dbReference type="OrthoDB" id="185373at2759"/>
<dbReference type="AlphaFoldDB" id="A0A5B7FNY0"/>
<name>A0A5B7FNY0_PORTR</name>
<reference evidence="2 3" key="1">
    <citation type="submission" date="2019-05" db="EMBL/GenBank/DDBJ databases">
        <title>Another draft genome of Portunus trituberculatus and its Hox gene families provides insights of decapod evolution.</title>
        <authorList>
            <person name="Jeong J.-H."/>
            <person name="Song I."/>
            <person name="Kim S."/>
            <person name="Choi T."/>
            <person name="Kim D."/>
            <person name="Ryu S."/>
            <person name="Kim W."/>
        </authorList>
    </citation>
    <scope>NUCLEOTIDE SEQUENCE [LARGE SCALE GENOMIC DNA]</scope>
    <source>
        <tissue evidence="2">Muscle</tissue>
    </source>
</reference>
<protein>
    <submittedName>
        <fullName evidence="2">Pentatricopeptide repeat-containing protein 1, mitochondrial</fullName>
    </submittedName>
</protein>
<sequence>MRLESLTRQPPLASNTTPSGHGNSGKSRNGSGKEAGIIKGRKKREEAQMKKHGLKVEPVAYTGLFLACAHSPWPTTDGLQRATHLRSYLLEKNFQFNQIICHAMIKGEIPAKGNKILKKAHVSADSLKESKELAKIKE</sequence>
<proteinExistence type="predicted"/>
<organism evidence="2 3">
    <name type="scientific">Portunus trituberculatus</name>
    <name type="common">Swimming crab</name>
    <name type="synonym">Neptunus trituberculatus</name>
    <dbReference type="NCBI Taxonomy" id="210409"/>
    <lineage>
        <taxon>Eukaryota</taxon>
        <taxon>Metazoa</taxon>
        <taxon>Ecdysozoa</taxon>
        <taxon>Arthropoda</taxon>
        <taxon>Crustacea</taxon>
        <taxon>Multicrustacea</taxon>
        <taxon>Malacostraca</taxon>
        <taxon>Eumalacostraca</taxon>
        <taxon>Eucarida</taxon>
        <taxon>Decapoda</taxon>
        <taxon>Pleocyemata</taxon>
        <taxon>Brachyura</taxon>
        <taxon>Eubrachyura</taxon>
        <taxon>Portunoidea</taxon>
        <taxon>Portunidae</taxon>
        <taxon>Portuninae</taxon>
        <taxon>Portunus</taxon>
    </lineage>
</organism>
<accession>A0A5B7FNY0</accession>
<feature type="compositionally biased region" description="Polar residues" evidence="1">
    <location>
        <begin position="1"/>
        <end position="18"/>
    </location>
</feature>
<dbReference type="Proteomes" id="UP000324222">
    <property type="component" value="Unassembled WGS sequence"/>
</dbReference>